<evidence type="ECO:0000256" key="5">
    <source>
        <dbReference type="ARBA" id="ARBA00022725"/>
    </source>
</evidence>
<protein>
    <submittedName>
        <fullName evidence="10">Odorant receptor Or1</fullName>
    </submittedName>
</protein>
<evidence type="ECO:0000256" key="2">
    <source>
        <dbReference type="ARBA" id="ARBA00022475"/>
    </source>
</evidence>
<proteinExistence type="predicted"/>
<keyword evidence="5" id="KW-0552">Olfaction</keyword>
<keyword evidence="4" id="KW-0812">Transmembrane</keyword>
<dbReference type="Proteomes" id="UP000053105">
    <property type="component" value="Unassembled WGS sequence"/>
</dbReference>
<keyword evidence="6" id="KW-1133">Transmembrane helix</keyword>
<keyword evidence="9" id="KW-0807">Transducer</keyword>
<dbReference type="OrthoDB" id="6597368at2759"/>
<evidence type="ECO:0000256" key="6">
    <source>
        <dbReference type="ARBA" id="ARBA00022989"/>
    </source>
</evidence>
<sequence length="218" mass="24774">MPYDLSSTELYTISLVYQTIGLFVCANASVANETLIAGLMIQVGAQFEIFCHRVKNLSSLVTATRSNSLSDEEFKIRCRRILGDMVKHHLEIYEFADTVNSVFQYMIFLQFSISSVVLCLSIYKLSNIDPFSMNFVWSGSYLCCMLMQSKKVSDAIYEMDWMALPADLMKDLLLMLVRTKRPVKMTSGHVVILSVESFTTIMKMTYSSYNLLSNSTTK</sequence>
<keyword evidence="11" id="KW-1185">Reference proteome</keyword>
<dbReference type="EMBL" id="KQ435896">
    <property type="protein sequence ID" value="KOX69311.1"/>
    <property type="molecule type" value="Genomic_DNA"/>
</dbReference>
<dbReference type="AlphaFoldDB" id="A0A0N0BCQ3"/>
<dbReference type="PANTHER" id="PTHR21137">
    <property type="entry name" value="ODORANT RECEPTOR"/>
    <property type="match status" value="1"/>
</dbReference>
<reference evidence="10 11" key="1">
    <citation type="submission" date="2015-07" db="EMBL/GenBank/DDBJ databases">
        <title>The genome of Melipona quadrifasciata.</title>
        <authorList>
            <person name="Pan H."/>
            <person name="Kapheim K."/>
        </authorList>
    </citation>
    <scope>NUCLEOTIDE SEQUENCE [LARGE SCALE GENOMIC DNA]</scope>
    <source>
        <strain evidence="10">0111107301</strain>
        <tissue evidence="10">Whole body</tissue>
    </source>
</reference>
<keyword evidence="2" id="KW-1003">Cell membrane</keyword>
<evidence type="ECO:0000256" key="3">
    <source>
        <dbReference type="ARBA" id="ARBA00022606"/>
    </source>
</evidence>
<evidence type="ECO:0000313" key="11">
    <source>
        <dbReference type="Proteomes" id="UP000053105"/>
    </source>
</evidence>
<keyword evidence="7" id="KW-0472">Membrane</keyword>
<dbReference type="GO" id="GO:0004984">
    <property type="term" value="F:olfactory receptor activity"/>
    <property type="evidence" value="ECO:0007669"/>
    <property type="project" value="InterPro"/>
</dbReference>
<evidence type="ECO:0000256" key="1">
    <source>
        <dbReference type="ARBA" id="ARBA00004651"/>
    </source>
</evidence>
<evidence type="ECO:0000256" key="8">
    <source>
        <dbReference type="ARBA" id="ARBA00023170"/>
    </source>
</evidence>
<gene>
    <name evidence="10" type="ORF">WN51_04348</name>
</gene>
<dbReference type="InterPro" id="IPR004117">
    <property type="entry name" value="7tm6_olfct_rcpt"/>
</dbReference>
<dbReference type="STRING" id="166423.A0A0N0BCQ3"/>
<comment type="subcellular location">
    <subcellularLocation>
        <location evidence="1">Cell membrane</location>
        <topology evidence="1">Multi-pass membrane protein</topology>
    </subcellularLocation>
</comment>
<dbReference type="GO" id="GO:0005549">
    <property type="term" value="F:odorant binding"/>
    <property type="evidence" value="ECO:0007669"/>
    <property type="project" value="InterPro"/>
</dbReference>
<evidence type="ECO:0000313" key="10">
    <source>
        <dbReference type="EMBL" id="KOX69311.1"/>
    </source>
</evidence>
<dbReference type="PANTHER" id="PTHR21137:SF35">
    <property type="entry name" value="ODORANT RECEPTOR 19A-RELATED"/>
    <property type="match status" value="1"/>
</dbReference>
<evidence type="ECO:0000256" key="4">
    <source>
        <dbReference type="ARBA" id="ARBA00022692"/>
    </source>
</evidence>
<organism evidence="10 11">
    <name type="scientific">Melipona quadrifasciata</name>
    <dbReference type="NCBI Taxonomy" id="166423"/>
    <lineage>
        <taxon>Eukaryota</taxon>
        <taxon>Metazoa</taxon>
        <taxon>Ecdysozoa</taxon>
        <taxon>Arthropoda</taxon>
        <taxon>Hexapoda</taxon>
        <taxon>Insecta</taxon>
        <taxon>Pterygota</taxon>
        <taxon>Neoptera</taxon>
        <taxon>Endopterygota</taxon>
        <taxon>Hymenoptera</taxon>
        <taxon>Apocrita</taxon>
        <taxon>Aculeata</taxon>
        <taxon>Apoidea</taxon>
        <taxon>Anthophila</taxon>
        <taxon>Apidae</taxon>
        <taxon>Melipona</taxon>
    </lineage>
</organism>
<evidence type="ECO:0000256" key="7">
    <source>
        <dbReference type="ARBA" id="ARBA00023136"/>
    </source>
</evidence>
<dbReference type="GO" id="GO:0005886">
    <property type="term" value="C:plasma membrane"/>
    <property type="evidence" value="ECO:0007669"/>
    <property type="project" value="UniProtKB-SubCell"/>
</dbReference>
<dbReference type="Pfam" id="PF02949">
    <property type="entry name" value="7tm_6"/>
    <property type="match status" value="1"/>
</dbReference>
<accession>A0A0N0BCQ3</accession>
<name>A0A0N0BCQ3_9HYME</name>
<keyword evidence="3" id="KW-0716">Sensory transduction</keyword>
<keyword evidence="8 10" id="KW-0675">Receptor</keyword>
<dbReference type="GO" id="GO:0007165">
    <property type="term" value="P:signal transduction"/>
    <property type="evidence" value="ECO:0007669"/>
    <property type="project" value="UniProtKB-KW"/>
</dbReference>
<evidence type="ECO:0000256" key="9">
    <source>
        <dbReference type="ARBA" id="ARBA00023224"/>
    </source>
</evidence>